<evidence type="ECO:0000256" key="5">
    <source>
        <dbReference type="SAM" id="MobiDB-lite"/>
    </source>
</evidence>
<sequence length="348" mass="38415">MGGPRAHWLETRGPEQRVVPGVSSSLWELTTHRRAVHALLALVGAGGLRSRGAPGTPRGESTGSRLGPPRTRHQQVIRMTVHTLTSTDESAVISRHERSRRTSDLFADAARARDDEHRHEMHEQIMVLNIGVAHAVAHRFTNRGVDVQDLEQVACEALMKAVQRFDHTRDHDFLSFAVPTIRGELQRHFRDLGWMVRPTRRVQETQWQAARTEEHLTSDLGRTPTGEEVIAALGISREEYAEAQSAHGCFVPASLDQPLAPGEDGADLGSTLTAAESDLDAAEARVILAPRARELSERERLVLYLRYFEDLTQVEIGHEIGVGQAQVSRILNSALATMRDGLTGTDAA</sequence>
<dbReference type="SUPFAM" id="SSF88659">
    <property type="entry name" value="Sigma3 and sigma4 domains of RNA polymerase sigma factors"/>
    <property type="match status" value="2"/>
</dbReference>
<dbReference type="CDD" id="cd06171">
    <property type="entry name" value="Sigma70_r4"/>
    <property type="match status" value="1"/>
</dbReference>
<dbReference type="AlphaFoldDB" id="A0A2R7YUC5"/>
<dbReference type="InterPro" id="IPR007630">
    <property type="entry name" value="RNA_pol_sigma70_r4"/>
</dbReference>
<dbReference type="PRINTS" id="PR00046">
    <property type="entry name" value="SIGMA70FCT"/>
</dbReference>
<protein>
    <submittedName>
        <fullName evidence="9">RNA polymerase subunit sigma-70</fullName>
    </submittedName>
</protein>
<keyword evidence="10" id="KW-1185">Reference proteome</keyword>
<evidence type="ECO:0000256" key="4">
    <source>
        <dbReference type="ARBA" id="ARBA00023163"/>
    </source>
</evidence>
<dbReference type="Gene3D" id="1.20.140.160">
    <property type="match status" value="1"/>
</dbReference>
<keyword evidence="1" id="KW-0805">Transcription regulation</keyword>
<reference evidence="9 10" key="1">
    <citation type="submission" date="2018-03" db="EMBL/GenBank/DDBJ databases">
        <authorList>
            <person name="Keele B.F."/>
        </authorList>
    </citation>
    <scope>NUCLEOTIDE SEQUENCE [LARGE SCALE GENOMIC DNA]</scope>
    <source>
        <strain evidence="9 10">IB-3</strain>
    </source>
</reference>
<dbReference type="GO" id="GO:0016987">
    <property type="term" value="F:sigma factor activity"/>
    <property type="evidence" value="ECO:0007669"/>
    <property type="project" value="UniProtKB-KW"/>
</dbReference>
<dbReference type="InterPro" id="IPR007627">
    <property type="entry name" value="RNA_pol_sigma70_r2"/>
</dbReference>
<keyword evidence="2" id="KW-0731">Sigma factor</keyword>
<keyword evidence="3" id="KW-0238">DNA-binding</keyword>
<evidence type="ECO:0000259" key="6">
    <source>
        <dbReference type="Pfam" id="PF04539"/>
    </source>
</evidence>
<dbReference type="Pfam" id="PF04539">
    <property type="entry name" value="Sigma70_r3"/>
    <property type="match status" value="1"/>
</dbReference>
<organism evidence="9 10">
    <name type="scientific">Nocardioides currus</name>
    <dbReference type="NCBI Taxonomy" id="2133958"/>
    <lineage>
        <taxon>Bacteria</taxon>
        <taxon>Bacillati</taxon>
        <taxon>Actinomycetota</taxon>
        <taxon>Actinomycetes</taxon>
        <taxon>Propionibacteriales</taxon>
        <taxon>Nocardioidaceae</taxon>
        <taxon>Nocardioides</taxon>
    </lineage>
</organism>
<feature type="domain" description="RNA polymerase sigma-70 region 3" evidence="6">
    <location>
        <begin position="209"/>
        <end position="269"/>
    </location>
</feature>
<evidence type="ECO:0000259" key="7">
    <source>
        <dbReference type="Pfam" id="PF04542"/>
    </source>
</evidence>
<dbReference type="Pfam" id="PF04542">
    <property type="entry name" value="Sigma70_r2"/>
    <property type="match status" value="1"/>
</dbReference>
<dbReference type="GO" id="GO:0003677">
    <property type="term" value="F:DNA binding"/>
    <property type="evidence" value="ECO:0007669"/>
    <property type="project" value="UniProtKB-KW"/>
</dbReference>
<proteinExistence type="predicted"/>
<name>A0A2R7YUC5_9ACTN</name>
<gene>
    <name evidence="9" type="ORF">C7S10_15805</name>
</gene>
<dbReference type="PANTHER" id="PTHR30385">
    <property type="entry name" value="SIGMA FACTOR F FLAGELLAR"/>
    <property type="match status" value="1"/>
</dbReference>
<evidence type="ECO:0000259" key="8">
    <source>
        <dbReference type="Pfam" id="PF04545"/>
    </source>
</evidence>
<evidence type="ECO:0000313" key="10">
    <source>
        <dbReference type="Proteomes" id="UP000244867"/>
    </source>
</evidence>
<dbReference type="Pfam" id="PF04545">
    <property type="entry name" value="Sigma70_r4"/>
    <property type="match status" value="1"/>
</dbReference>
<comment type="caution">
    <text evidence="9">The sequence shown here is derived from an EMBL/GenBank/DDBJ whole genome shotgun (WGS) entry which is preliminary data.</text>
</comment>
<evidence type="ECO:0000256" key="3">
    <source>
        <dbReference type="ARBA" id="ARBA00023125"/>
    </source>
</evidence>
<evidence type="ECO:0000256" key="1">
    <source>
        <dbReference type="ARBA" id="ARBA00023015"/>
    </source>
</evidence>
<evidence type="ECO:0000313" key="9">
    <source>
        <dbReference type="EMBL" id="PUA80020.1"/>
    </source>
</evidence>
<feature type="domain" description="RNA polymerase sigma-70 region 2" evidence="7">
    <location>
        <begin position="133"/>
        <end position="194"/>
    </location>
</feature>
<dbReference type="Gene3D" id="1.20.120.1810">
    <property type="match status" value="1"/>
</dbReference>
<keyword evidence="4" id="KW-0804">Transcription</keyword>
<dbReference type="SUPFAM" id="SSF88946">
    <property type="entry name" value="Sigma2 domain of RNA polymerase sigma factors"/>
    <property type="match status" value="1"/>
</dbReference>
<feature type="domain" description="RNA polymerase sigma-70 region 4" evidence="8">
    <location>
        <begin position="294"/>
        <end position="339"/>
    </location>
</feature>
<dbReference type="InterPro" id="IPR007624">
    <property type="entry name" value="RNA_pol_sigma70_r3"/>
</dbReference>
<accession>A0A2R7YUC5</accession>
<dbReference type="InterPro" id="IPR000943">
    <property type="entry name" value="RNA_pol_sigma70"/>
</dbReference>
<feature type="region of interest" description="Disordered" evidence="5">
    <location>
        <begin position="47"/>
        <end position="72"/>
    </location>
</feature>
<dbReference type="InterPro" id="IPR013324">
    <property type="entry name" value="RNA_pol_sigma_r3/r4-like"/>
</dbReference>
<dbReference type="InterPro" id="IPR013325">
    <property type="entry name" value="RNA_pol_sigma_r2"/>
</dbReference>
<dbReference type="GO" id="GO:0006352">
    <property type="term" value="P:DNA-templated transcription initiation"/>
    <property type="evidence" value="ECO:0007669"/>
    <property type="project" value="InterPro"/>
</dbReference>
<dbReference type="InterPro" id="IPR014284">
    <property type="entry name" value="RNA_pol_sigma-70_dom"/>
</dbReference>
<dbReference type="Proteomes" id="UP000244867">
    <property type="component" value="Unassembled WGS sequence"/>
</dbReference>
<dbReference type="PANTHER" id="PTHR30385:SF4">
    <property type="entry name" value="RNA POLYMERASE SIGMA-E FACTOR"/>
    <property type="match status" value="1"/>
</dbReference>
<dbReference type="EMBL" id="PYXZ01000007">
    <property type="protein sequence ID" value="PUA80020.1"/>
    <property type="molecule type" value="Genomic_DNA"/>
</dbReference>
<dbReference type="NCBIfam" id="TIGR02937">
    <property type="entry name" value="sigma70-ECF"/>
    <property type="match status" value="1"/>
</dbReference>
<evidence type="ECO:0000256" key="2">
    <source>
        <dbReference type="ARBA" id="ARBA00023082"/>
    </source>
</evidence>